<keyword evidence="1" id="KW-0175">Coiled coil</keyword>
<dbReference type="Pfam" id="PF02470">
    <property type="entry name" value="MlaD"/>
    <property type="match status" value="1"/>
</dbReference>
<keyword evidence="5" id="KW-1185">Reference proteome</keyword>
<keyword evidence="2" id="KW-0472">Membrane</keyword>
<accession>A0A3S2VTH7</accession>
<evidence type="ECO:0000259" key="3">
    <source>
        <dbReference type="Pfam" id="PF02470"/>
    </source>
</evidence>
<evidence type="ECO:0000313" key="4">
    <source>
        <dbReference type="EMBL" id="RVU05371.1"/>
    </source>
</evidence>
<evidence type="ECO:0000313" key="5">
    <source>
        <dbReference type="Proteomes" id="UP000282837"/>
    </source>
</evidence>
<dbReference type="PANTHER" id="PTHR36698">
    <property type="entry name" value="BLL5892 PROTEIN"/>
    <property type="match status" value="1"/>
</dbReference>
<evidence type="ECO:0000256" key="1">
    <source>
        <dbReference type="SAM" id="Coils"/>
    </source>
</evidence>
<evidence type="ECO:0000256" key="2">
    <source>
        <dbReference type="SAM" id="Phobius"/>
    </source>
</evidence>
<sequence length="312" mass="33097">METRANHIWVGAVTLGLLTLAMGLALWLAHLSRNERHEYDIYFRQSVDGLANGAPVSYSGVPAGQIVGIELKKDDPGLVRVRVAINPDVPILEGTKASIQGSFTGVSAIQLSGGLPGAPPLTRLGPDGVPQIPTKQSGLGALLSNAPLLLERLSGLTERLGDMLSDKNQQELAGILANTNRMTRHLADASPQVGKTLADLDTTLVQAQSTLAAFQQVAGRVDAQLDPNGASLARQLADTLRAARDAAQGLQATMAETAPTMRRVNNQTLPEAENAIRELRATSKALRELTEKIDNQGATALISPPKLPEYHP</sequence>
<dbReference type="EMBL" id="SACO01000005">
    <property type="protein sequence ID" value="RVU05371.1"/>
    <property type="molecule type" value="Genomic_DNA"/>
</dbReference>
<keyword evidence="2" id="KW-0812">Transmembrane</keyword>
<proteinExistence type="predicted"/>
<dbReference type="OrthoDB" id="9808689at2"/>
<protein>
    <submittedName>
        <fullName evidence="4">MCE family protein</fullName>
    </submittedName>
</protein>
<gene>
    <name evidence="4" type="ORF">EOE18_08675</name>
</gene>
<keyword evidence="2" id="KW-1133">Transmembrane helix</keyword>
<dbReference type="AlphaFoldDB" id="A0A3S2VTH7"/>
<feature type="domain" description="Mce/MlaD" evidence="3">
    <location>
        <begin position="39"/>
        <end position="113"/>
    </location>
</feature>
<comment type="caution">
    <text evidence="4">The sequence shown here is derived from an EMBL/GenBank/DDBJ whole genome shotgun (WGS) entry which is preliminary data.</text>
</comment>
<feature type="transmembrane region" description="Helical" evidence="2">
    <location>
        <begin position="6"/>
        <end position="29"/>
    </location>
</feature>
<dbReference type="RefSeq" id="WP_127708400.1">
    <property type="nucleotide sequence ID" value="NZ_SACO01000005.1"/>
</dbReference>
<organism evidence="4 5">
    <name type="scientific">Novosphingobium umbonatum</name>
    <dbReference type="NCBI Taxonomy" id="1908524"/>
    <lineage>
        <taxon>Bacteria</taxon>
        <taxon>Pseudomonadati</taxon>
        <taxon>Pseudomonadota</taxon>
        <taxon>Alphaproteobacteria</taxon>
        <taxon>Sphingomonadales</taxon>
        <taxon>Sphingomonadaceae</taxon>
        <taxon>Novosphingobium</taxon>
    </lineage>
</organism>
<name>A0A3S2VTH7_9SPHN</name>
<dbReference type="PANTHER" id="PTHR36698:SF2">
    <property type="entry name" value="MCE_MLAD DOMAIN-CONTAINING PROTEIN"/>
    <property type="match status" value="1"/>
</dbReference>
<feature type="coiled-coil region" evidence="1">
    <location>
        <begin position="233"/>
        <end position="292"/>
    </location>
</feature>
<dbReference type="Proteomes" id="UP000282837">
    <property type="component" value="Unassembled WGS sequence"/>
</dbReference>
<dbReference type="InterPro" id="IPR003399">
    <property type="entry name" value="Mce/MlaD"/>
</dbReference>
<reference evidence="4 5" key="1">
    <citation type="submission" date="2019-01" db="EMBL/GenBank/DDBJ databases">
        <authorList>
            <person name="Chen W.-M."/>
        </authorList>
    </citation>
    <scope>NUCLEOTIDE SEQUENCE [LARGE SCALE GENOMIC DNA]</scope>
    <source>
        <strain evidence="4 5">FSY-9</strain>
    </source>
</reference>